<organism evidence="1 2">
    <name type="scientific">Dioscorea alata</name>
    <name type="common">Purple yam</name>
    <dbReference type="NCBI Taxonomy" id="55571"/>
    <lineage>
        <taxon>Eukaryota</taxon>
        <taxon>Viridiplantae</taxon>
        <taxon>Streptophyta</taxon>
        <taxon>Embryophyta</taxon>
        <taxon>Tracheophyta</taxon>
        <taxon>Spermatophyta</taxon>
        <taxon>Magnoliopsida</taxon>
        <taxon>Liliopsida</taxon>
        <taxon>Dioscoreales</taxon>
        <taxon>Dioscoreaceae</taxon>
        <taxon>Dioscorea</taxon>
    </lineage>
</organism>
<evidence type="ECO:0000313" key="1">
    <source>
        <dbReference type="EMBL" id="KAH7669828.1"/>
    </source>
</evidence>
<reference evidence="2" key="1">
    <citation type="journal article" date="2022" name="Nat. Commun.">
        <title>Chromosome evolution and the genetic basis of agronomically important traits in greater yam.</title>
        <authorList>
            <person name="Bredeson J.V."/>
            <person name="Lyons J.B."/>
            <person name="Oniyinde I.O."/>
            <person name="Okereke N.R."/>
            <person name="Kolade O."/>
            <person name="Nnabue I."/>
            <person name="Nwadili C.O."/>
            <person name="Hribova E."/>
            <person name="Parker M."/>
            <person name="Nwogha J."/>
            <person name="Shu S."/>
            <person name="Carlson J."/>
            <person name="Kariba R."/>
            <person name="Muthemba S."/>
            <person name="Knop K."/>
            <person name="Barton G.J."/>
            <person name="Sherwood A.V."/>
            <person name="Lopez-Montes A."/>
            <person name="Asiedu R."/>
            <person name="Jamnadass R."/>
            <person name="Muchugi A."/>
            <person name="Goodstein D."/>
            <person name="Egesi C.N."/>
            <person name="Featherston J."/>
            <person name="Asfaw A."/>
            <person name="Simpson G.G."/>
            <person name="Dolezel J."/>
            <person name="Hendre P.S."/>
            <person name="Van Deynze A."/>
            <person name="Kumar P.L."/>
            <person name="Obidiegwu J.E."/>
            <person name="Bhattacharjee R."/>
            <person name="Rokhsar D.S."/>
        </authorList>
    </citation>
    <scope>NUCLEOTIDE SEQUENCE [LARGE SCALE GENOMIC DNA]</scope>
    <source>
        <strain evidence="2">cv. TDa95/00328</strain>
    </source>
</reference>
<protein>
    <submittedName>
        <fullName evidence="1">UDP-Glycosyltransferase/glycogen phosphorylase protein</fullName>
    </submittedName>
</protein>
<keyword evidence="2" id="KW-1185">Reference proteome</keyword>
<sequence>MAAIGNLSLAITAPSPPFRLAVPSRRTLNLRCWLFSRKHENVGDPPSSRIESEARDKNVVDESVFSSEKELDVNSSDVWKLFNDAQRNILYLNNQRLKAVDELDAIRREKHLLIKKLEQLEAEKKADVVKDPGTLWELFLRIDTMVLSGMINSEEATHLRKVIVNYQISIHDAFYEIQHKKDIELLSELHHFSEKITRKGMHIVHICCEMEPIASVGSLATYVTGLSCALQRKGYLVEVILPKYTIADNGALQEFRKTEFEFDSYFGGCWHKNRVWTGVLYGIGVTLVEPLNNATFFNRNNIYGYPDDFERFTYFSRASMDYLVKTGKQPDVLHIHNWETAIIGPLFWDIFVHQGLAGTRVLCTCHDLTSQCLEQPEKLALCGLNPSQLHRPDRMQDNDKPDLINVLKGGIVYSNKVVLMPSFLSKDKIFHSLSHGLEPTLAIHKEKMLIAPYGYDNAVWDPSLDKFLPAKYSADNIEGKATCKDELRHHLGFQRPSSAVVGCIYSGSSDFDLLSLKLAIMHCLRRSCQCVLLGPKLPALDAILQAFQDESMDEDVKFIADYDESLLHLVLAGTDIMLCCTFHDPVLQIPLKAVKYGSAPILMDSGIDELRKSEWHEVGYGSRDDRPSGLHELASASFSQYILSTYANMTLSQALDEILNEPSKWSRRIREGMSRDFSWDAECCDIHCAAYTSIKNL</sequence>
<gene>
    <name evidence="1" type="ORF">IHE45_11G103100</name>
</gene>
<proteinExistence type="predicted"/>
<dbReference type="EMBL" id="CM037021">
    <property type="protein sequence ID" value="KAH7669828.1"/>
    <property type="molecule type" value="Genomic_DNA"/>
</dbReference>
<accession>A0ACB7V8S6</accession>
<comment type="caution">
    <text evidence="1">The sequence shown here is derived from an EMBL/GenBank/DDBJ whole genome shotgun (WGS) entry which is preliminary data.</text>
</comment>
<evidence type="ECO:0000313" key="2">
    <source>
        <dbReference type="Proteomes" id="UP000827976"/>
    </source>
</evidence>
<name>A0ACB7V8S6_DIOAL</name>
<dbReference type="Proteomes" id="UP000827976">
    <property type="component" value="Chromosome 11"/>
</dbReference>